<organism evidence="4 5">
    <name type="scientific">Anaeromyxobacter dehalogenans (strain 2CP-C)</name>
    <dbReference type="NCBI Taxonomy" id="290397"/>
    <lineage>
        <taxon>Bacteria</taxon>
        <taxon>Pseudomonadati</taxon>
        <taxon>Myxococcota</taxon>
        <taxon>Myxococcia</taxon>
        <taxon>Myxococcales</taxon>
        <taxon>Cystobacterineae</taxon>
        <taxon>Anaeromyxobacteraceae</taxon>
        <taxon>Anaeromyxobacter</taxon>
    </lineage>
</organism>
<dbReference type="Gene3D" id="3.30.1340.30">
    <property type="match status" value="1"/>
</dbReference>
<dbReference type="STRING" id="290397.Adeh_3123"/>
<accession>Q2IE87</accession>
<dbReference type="Pfam" id="PF04972">
    <property type="entry name" value="BON"/>
    <property type="match status" value="1"/>
</dbReference>
<dbReference type="HOGENOM" id="CLU_114006_0_0_7"/>
<feature type="region of interest" description="Disordered" evidence="1">
    <location>
        <begin position="42"/>
        <end position="80"/>
    </location>
</feature>
<dbReference type="AlphaFoldDB" id="Q2IE87"/>
<keyword evidence="2" id="KW-0812">Transmembrane</keyword>
<proteinExistence type="predicted"/>
<dbReference type="InterPro" id="IPR007055">
    <property type="entry name" value="BON_dom"/>
</dbReference>
<dbReference type="EMBL" id="CP000251">
    <property type="protein sequence ID" value="ABC82892.1"/>
    <property type="molecule type" value="Genomic_DNA"/>
</dbReference>
<dbReference type="KEGG" id="ade:Adeh_3123"/>
<evidence type="ECO:0000313" key="4">
    <source>
        <dbReference type="EMBL" id="ABC82892.1"/>
    </source>
</evidence>
<feature type="domain" description="BON" evidence="3">
    <location>
        <begin position="84"/>
        <end position="150"/>
    </location>
</feature>
<evidence type="ECO:0000256" key="1">
    <source>
        <dbReference type="SAM" id="MobiDB-lite"/>
    </source>
</evidence>
<dbReference type="RefSeq" id="WP_011422174.1">
    <property type="nucleotide sequence ID" value="NC_007760.1"/>
</dbReference>
<sequence length="160" mass="17620">MWFERRSRAWSGSVPSFVAGAAVGVLAAALLDPRRGAARRALVRDKATSAARQARREAERRARDAANRARGKRHELAHAGERVPDDILVERVRAHMGRPVRHARSIQVHAEDGIVTLAGPILRDEVEGLLAAVGQVRGVRRIDNRLEVHDAPGRHPGLQR</sequence>
<evidence type="ECO:0000256" key="2">
    <source>
        <dbReference type="SAM" id="Phobius"/>
    </source>
</evidence>
<evidence type="ECO:0000313" key="5">
    <source>
        <dbReference type="Proteomes" id="UP000001935"/>
    </source>
</evidence>
<keyword evidence="2" id="KW-1133">Transmembrane helix</keyword>
<keyword evidence="2" id="KW-0472">Membrane</keyword>
<gene>
    <name evidence="4" type="ordered locus">Adeh_3123</name>
</gene>
<reference evidence="4 5" key="1">
    <citation type="submission" date="2006-01" db="EMBL/GenBank/DDBJ databases">
        <title>Complete sequence of Anaeromyxobacter dehalogenans 2CP-C.</title>
        <authorList>
            <consortium name="US DOE Joint Genome Institute"/>
            <person name="Copeland A."/>
            <person name="Lucas S."/>
            <person name="Lapidus A."/>
            <person name="Barry K."/>
            <person name="Detter J.C."/>
            <person name="Glavina T."/>
            <person name="Hammon N."/>
            <person name="Israni S."/>
            <person name="Pitluck S."/>
            <person name="Brettin T."/>
            <person name="Bruce D."/>
            <person name="Han C."/>
            <person name="Tapia R."/>
            <person name="Gilna P."/>
            <person name="Kiss H."/>
            <person name="Schmutz J."/>
            <person name="Larimer F."/>
            <person name="Land M."/>
            <person name="Kyrpides N."/>
            <person name="Anderson I."/>
            <person name="Sanford R.A."/>
            <person name="Ritalahti K.M."/>
            <person name="Thomas H.S."/>
            <person name="Kirby J.R."/>
            <person name="Zhulin I.B."/>
            <person name="Loeffler F.E."/>
            <person name="Richardson P."/>
        </authorList>
    </citation>
    <scope>NUCLEOTIDE SEQUENCE [LARGE SCALE GENOMIC DNA]</scope>
    <source>
        <strain evidence="4 5">2CP-C</strain>
    </source>
</reference>
<feature type="compositionally biased region" description="Basic and acidic residues" evidence="1">
    <location>
        <begin position="54"/>
        <end position="67"/>
    </location>
</feature>
<name>Q2IE87_ANADE</name>
<dbReference type="OrthoDB" id="9797595at2"/>
<evidence type="ECO:0000259" key="3">
    <source>
        <dbReference type="PROSITE" id="PS50914"/>
    </source>
</evidence>
<dbReference type="PROSITE" id="PS50914">
    <property type="entry name" value="BON"/>
    <property type="match status" value="1"/>
</dbReference>
<dbReference type="Proteomes" id="UP000001935">
    <property type="component" value="Chromosome"/>
</dbReference>
<protein>
    <submittedName>
        <fullName evidence="4">Transport-associated protein</fullName>
    </submittedName>
</protein>
<feature type="transmembrane region" description="Helical" evidence="2">
    <location>
        <begin position="12"/>
        <end position="31"/>
    </location>
</feature>
<dbReference type="eggNOG" id="COG5637">
    <property type="taxonomic scope" value="Bacteria"/>
</dbReference>